<keyword evidence="4" id="KW-1185">Reference proteome</keyword>
<gene>
    <name evidence="3" type="ORF">JAO82_05885</name>
</gene>
<feature type="domain" description="CsbD-like" evidence="2">
    <location>
        <begin position="4"/>
        <end position="56"/>
    </location>
</feature>
<accession>A0A934HTN9</accession>
<comment type="similarity">
    <text evidence="1">Belongs to the UPF0337 (CsbD) family.</text>
</comment>
<evidence type="ECO:0000256" key="1">
    <source>
        <dbReference type="ARBA" id="ARBA00009129"/>
    </source>
</evidence>
<dbReference type="InterPro" id="IPR008462">
    <property type="entry name" value="CsbD"/>
</dbReference>
<name>A0A934HTN9_9RHOB</name>
<dbReference type="PANTHER" id="PTHR34977">
    <property type="entry name" value="UPF0337 PROTEIN YJBJ"/>
    <property type="match status" value="1"/>
</dbReference>
<dbReference type="InterPro" id="IPR050423">
    <property type="entry name" value="UPF0337_stress_rsp"/>
</dbReference>
<dbReference type="Proteomes" id="UP000613255">
    <property type="component" value="Unassembled WGS sequence"/>
</dbReference>
<dbReference type="InterPro" id="IPR036629">
    <property type="entry name" value="YjbJ_sf"/>
</dbReference>
<dbReference type="AlphaFoldDB" id="A0A934HTN9"/>
<dbReference type="InterPro" id="IPR026042">
    <property type="entry name" value="YjbJ"/>
</dbReference>
<dbReference type="Gene3D" id="1.10.1470.10">
    <property type="entry name" value="YjbJ"/>
    <property type="match status" value="1"/>
</dbReference>
<protein>
    <submittedName>
        <fullName evidence="3">CsbD family protein</fullName>
    </submittedName>
</protein>
<evidence type="ECO:0000313" key="3">
    <source>
        <dbReference type="EMBL" id="MBI6629409.1"/>
    </source>
</evidence>
<evidence type="ECO:0000259" key="2">
    <source>
        <dbReference type="Pfam" id="PF05532"/>
    </source>
</evidence>
<proteinExistence type="inferred from homology"/>
<evidence type="ECO:0000313" key="4">
    <source>
        <dbReference type="Proteomes" id="UP000613255"/>
    </source>
</evidence>
<sequence length="63" mass="7436">MNWDEVKGKWNQIKGEAKAKWGELTNDDLDKIEGNRDKLIGTIQERYGKSKEEAEREVDEWAR</sequence>
<dbReference type="EMBL" id="JAEIJD010000003">
    <property type="protein sequence ID" value="MBI6629409.1"/>
    <property type="molecule type" value="Genomic_DNA"/>
</dbReference>
<comment type="caution">
    <text evidence="3">The sequence shown here is derived from an EMBL/GenBank/DDBJ whole genome shotgun (WGS) entry which is preliminary data.</text>
</comment>
<dbReference type="RefSeq" id="WP_198685429.1">
    <property type="nucleotide sequence ID" value="NZ_JAEIJD010000003.1"/>
</dbReference>
<reference evidence="3" key="1">
    <citation type="submission" date="2020-12" db="EMBL/GenBank/DDBJ databases">
        <title>Pontibaca salina gen. nov., sp. nov., isolated from marine sediment.</title>
        <authorList>
            <person name="Bo J."/>
            <person name="Wang S."/>
            <person name="Song X."/>
            <person name="Du Z."/>
        </authorList>
    </citation>
    <scope>NUCLEOTIDE SEQUENCE</scope>
    <source>
        <strain evidence="3">S1109L</strain>
    </source>
</reference>
<organism evidence="3 4">
    <name type="scientific">Pontibaca salina</name>
    <dbReference type="NCBI Taxonomy" id="2795731"/>
    <lineage>
        <taxon>Bacteria</taxon>
        <taxon>Pseudomonadati</taxon>
        <taxon>Pseudomonadota</taxon>
        <taxon>Alphaproteobacteria</taxon>
        <taxon>Rhodobacterales</taxon>
        <taxon>Roseobacteraceae</taxon>
        <taxon>Pontibaca</taxon>
    </lineage>
</organism>
<dbReference type="PIRSF" id="PIRSF039008">
    <property type="entry name" value="YjbJ"/>
    <property type="match status" value="1"/>
</dbReference>
<dbReference type="SUPFAM" id="SSF69047">
    <property type="entry name" value="Hypothetical protein YjbJ"/>
    <property type="match status" value="1"/>
</dbReference>
<dbReference type="PANTHER" id="PTHR34977:SF1">
    <property type="entry name" value="UPF0337 PROTEIN YJBJ"/>
    <property type="match status" value="1"/>
</dbReference>
<dbReference type="Pfam" id="PF05532">
    <property type="entry name" value="CsbD"/>
    <property type="match status" value="1"/>
</dbReference>